<name>A0A4U5NBW4_STECR</name>
<sequence length="86" mass="9724">MTHYYHLLLITDHHTVLLAASNFESRNPKLIAGALFLSFGAFVSICRVKRQLNVQSTTSVYAPNRRSLRLDYLFCDSYGGANSKSR</sequence>
<proteinExistence type="predicted"/>
<dbReference type="OrthoDB" id="8783038at2759"/>
<evidence type="ECO:0000313" key="2">
    <source>
        <dbReference type="EMBL" id="TKR80329.1"/>
    </source>
</evidence>
<dbReference type="Proteomes" id="UP000298663">
    <property type="component" value="Unassembled WGS sequence"/>
</dbReference>
<accession>A0A4U5NBW4</accession>
<comment type="caution">
    <text evidence="2">The sequence shown here is derived from an EMBL/GenBank/DDBJ whole genome shotgun (WGS) entry which is preliminary data.</text>
</comment>
<keyword evidence="1" id="KW-0472">Membrane</keyword>
<feature type="transmembrane region" description="Helical" evidence="1">
    <location>
        <begin position="30"/>
        <end position="48"/>
    </location>
</feature>
<protein>
    <submittedName>
        <fullName evidence="2">Uncharacterized protein</fullName>
    </submittedName>
</protein>
<keyword evidence="1" id="KW-0812">Transmembrane</keyword>
<organism evidence="2 3">
    <name type="scientific">Steinernema carpocapsae</name>
    <name type="common">Entomopathogenic nematode</name>
    <dbReference type="NCBI Taxonomy" id="34508"/>
    <lineage>
        <taxon>Eukaryota</taxon>
        <taxon>Metazoa</taxon>
        <taxon>Ecdysozoa</taxon>
        <taxon>Nematoda</taxon>
        <taxon>Chromadorea</taxon>
        <taxon>Rhabditida</taxon>
        <taxon>Tylenchina</taxon>
        <taxon>Panagrolaimomorpha</taxon>
        <taxon>Strongyloidoidea</taxon>
        <taxon>Steinernematidae</taxon>
        <taxon>Steinernema</taxon>
    </lineage>
</organism>
<dbReference type="AlphaFoldDB" id="A0A4U5NBW4"/>
<keyword evidence="3" id="KW-1185">Reference proteome</keyword>
<reference evidence="2 3" key="2">
    <citation type="journal article" date="2019" name="G3 (Bethesda)">
        <title>Hybrid Assembly of the Genome of the Entomopathogenic Nematode Steinernema carpocapsae Identifies the X-Chromosome.</title>
        <authorList>
            <person name="Serra L."/>
            <person name="Macchietto M."/>
            <person name="Macias-Munoz A."/>
            <person name="McGill C.J."/>
            <person name="Rodriguez I.M."/>
            <person name="Rodriguez B."/>
            <person name="Murad R."/>
            <person name="Mortazavi A."/>
        </authorList>
    </citation>
    <scope>NUCLEOTIDE SEQUENCE [LARGE SCALE GENOMIC DNA]</scope>
    <source>
        <strain evidence="2 3">ALL</strain>
    </source>
</reference>
<keyword evidence="1" id="KW-1133">Transmembrane helix</keyword>
<reference evidence="2 3" key="1">
    <citation type="journal article" date="2015" name="Genome Biol.">
        <title>Comparative genomics of Steinernema reveals deeply conserved gene regulatory networks.</title>
        <authorList>
            <person name="Dillman A.R."/>
            <person name="Macchietto M."/>
            <person name="Porter C.F."/>
            <person name="Rogers A."/>
            <person name="Williams B."/>
            <person name="Antoshechkin I."/>
            <person name="Lee M.M."/>
            <person name="Goodwin Z."/>
            <person name="Lu X."/>
            <person name="Lewis E.E."/>
            <person name="Goodrich-Blair H."/>
            <person name="Stock S.P."/>
            <person name="Adams B.J."/>
            <person name="Sternberg P.W."/>
            <person name="Mortazavi A."/>
        </authorList>
    </citation>
    <scope>NUCLEOTIDE SEQUENCE [LARGE SCALE GENOMIC DNA]</scope>
    <source>
        <strain evidence="2 3">ALL</strain>
    </source>
</reference>
<evidence type="ECO:0000313" key="3">
    <source>
        <dbReference type="Proteomes" id="UP000298663"/>
    </source>
</evidence>
<evidence type="ECO:0000256" key="1">
    <source>
        <dbReference type="SAM" id="Phobius"/>
    </source>
</evidence>
<gene>
    <name evidence="2" type="ORF">L596_014418</name>
</gene>
<dbReference type="EMBL" id="AZBU02000004">
    <property type="protein sequence ID" value="TKR80329.1"/>
    <property type="molecule type" value="Genomic_DNA"/>
</dbReference>